<organism evidence="2 3">
    <name type="scientific">Eumeta variegata</name>
    <name type="common">Bagworm moth</name>
    <name type="synonym">Eumeta japonica</name>
    <dbReference type="NCBI Taxonomy" id="151549"/>
    <lineage>
        <taxon>Eukaryota</taxon>
        <taxon>Metazoa</taxon>
        <taxon>Ecdysozoa</taxon>
        <taxon>Arthropoda</taxon>
        <taxon>Hexapoda</taxon>
        <taxon>Insecta</taxon>
        <taxon>Pterygota</taxon>
        <taxon>Neoptera</taxon>
        <taxon>Endopterygota</taxon>
        <taxon>Lepidoptera</taxon>
        <taxon>Glossata</taxon>
        <taxon>Ditrysia</taxon>
        <taxon>Tineoidea</taxon>
        <taxon>Psychidae</taxon>
        <taxon>Oiketicinae</taxon>
        <taxon>Eumeta</taxon>
    </lineage>
</organism>
<comment type="caution">
    <text evidence="2">The sequence shown here is derived from an EMBL/GenBank/DDBJ whole genome shotgun (WGS) entry which is preliminary data.</text>
</comment>
<dbReference type="EMBL" id="BGZK01001159">
    <property type="protein sequence ID" value="GBP72889.1"/>
    <property type="molecule type" value="Genomic_DNA"/>
</dbReference>
<proteinExistence type="predicted"/>
<evidence type="ECO:0000313" key="2">
    <source>
        <dbReference type="EMBL" id="GBP72889.1"/>
    </source>
</evidence>
<sequence length="95" mass="11150">MRSSSRNQWQTIYAYRTYEITKNSDRYLKCEPAGALLRRRNRARARRADGAITRVYHRDECKRGITVAARCTLRGATHTRTHANRDTPERSSKEH</sequence>
<gene>
    <name evidence="2" type="ORF">EVAR_57436_1</name>
</gene>
<feature type="compositionally biased region" description="Basic and acidic residues" evidence="1">
    <location>
        <begin position="83"/>
        <end position="95"/>
    </location>
</feature>
<protein>
    <submittedName>
        <fullName evidence="2">Uncharacterized protein</fullName>
    </submittedName>
</protein>
<evidence type="ECO:0000313" key="3">
    <source>
        <dbReference type="Proteomes" id="UP000299102"/>
    </source>
</evidence>
<dbReference type="Proteomes" id="UP000299102">
    <property type="component" value="Unassembled WGS sequence"/>
</dbReference>
<evidence type="ECO:0000256" key="1">
    <source>
        <dbReference type="SAM" id="MobiDB-lite"/>
    </source>
</evidence>
<feature type="region of interest" description="Disordered" evidence="1">
    <location>
        <begin position="74"/>
        <end position="95"/>
    </location>
</feature>
<keyword evidence="3" id="KW-1185">Reference proteome</keyword>
<name>A0A4C1YE15_EUMVA</name>
<dbReference type="AlphaFoldDB" id="A0A4C1YE15"/>
<reference evidence="2 3" key="1">
    <citation type="journal article" date="2019" name="Commun. Biol.">
        <title>The bagworm genome reveals a unique fibroin gene that provides high tensile strength.</title>
        <authorList>
            <person name="Kono N."/>
            <person name="Nakamura H."/>
            <person name="Ohtoshi R."/>
            <person name="Tomita M."/>
            <person name="Numata K."/>
            <person name="Arakawa K."/>
        </authorList>
    </citation>
    <scope>NUCLEOTIDE SEQUENCE [LARGE SCALE GENOMIC DNA]</scope>
</reference>
<accession>A0A4C1YE15</accession>